<dbReference type="AlphaFoldDB" id="A0A516RK52"/>
<dbReference type="GO" id="GO:0016020">
    <property type="term" value="C:membrane"/>
    <property type="evidence" value="ECO:0007669"/>
    <property type="project" value="TreeGrafter"/>
</dbReference>
<dbReference type="InterPro" id="IPR050266">
    <property type="entry name" value="AB_hydrolase_sf"/>
</dbReference>
<keyword evidence="2" id="KW-0378">Hydrolase</keyword>
<organism evidence="2 3">
    <name type="scientific">Streptomyces spectabilis</name>
    <dbReference type="NCBI Taxonomy" id="68270"/>
    <lineage>
        <taxon>Bacteria</taxon>
        <taxon>Bacillati</taxon>
        <taxon>Actinomycetota</taxon>
        <taxon>Actinomycetes</taxon>
        <taxon>Kitasatosporales</taxon>
        <taxon>Streptomycetaceae</taxon>
        <taxon>Streptomyces</taxon>
    </lineage>
</organism>
<name>A0A516RK52_STRST</name>
<dbReference type="GO" id="GO:0016787">
    <property type="term" value="F:hydrolase activity"/>
    <property type="evidence" value="ECO:0007669"/>
    <property type="project" value="UniProtKB-KW"/>
</dbReference>
<dbReference type="SUPFAM" id="SSF53474">
    <property type="entry name" value="alpha/beta-Hydrolases"/>
    <property type="match status" value="1"/>
</dbReference>
<feature type="domain" description="AB hydrolase-1" evidence="1">
    <location>
        <begin position="30"/>
        <end position="250"/>
    </location>
</feature>
<accession>A0A516RK52</accession>
<dbReference type="Proteomes" id="UP000316806">
    <property type="component" value="Chromosome"/>
</dbReference>
<protein>
    <submittedName>
        <fullName evidence="2">Alpha/beta hydrolase</fullName>
    </submittedName>
</protein>
<dbReference type="Pfam" id="PF12697">
    <property type="entry name" value="Abhydrolase_6"/>
    <property type="match status" value="1"/>
</dbReference>
<reference evidence="2 3" key="1">
    <citation type="journal article" date="2019" name="J. Ind. Microbiol. Biotechnol.">
        <title>The complete genomic sequence of Streptomyces spectabilis NRRL-2792 and identification of secondary metabolite biosynthetic gene clusters.</title>
        <authorList>
            <person name="Sinha A."/>
            <person name="Phillips-Salemka S."/>
            <person name="Niraula T.A."/>
            <person name="Short K.A."/>
            <person name="Niraula N.P."/>
        </authorList>
    </citation>
    <scope>NUCLEOTIDE SEQUENCE [LARGE SCALE GENOMIC DNA]</scope>
    <source>
        <strain evidence="2 3">NRRL 2792</strain>
    </source>
</reference>
<dbReference type="PRINTS" id="PR00111">
    <property type="entry name" value="ABHYDROLASE"/>
</dbReference>
<dbReference type="InterPro" id="IPR029058">
    <property type="entry name" value="AB_hydrolase_fold"/>
</dbReference>
<evidence type="ECO:0000313" key="3">
    <source>
        <dbReference type="Proteomes" id="UP000316806"/>
    </source>
</evidence>
<dbReference type="Gene3D" id="3.40.50.1820">
    <property type="entry name" value="alpha/beta hydrolase"/>
    <property type="match status" value="1"/>
</dbReference>
<proteinExistence type="predicted"/>
<gene>
    <name evidence="2" type="ORF">FH965_00400</name>
</gene>
<dbReference type="PANTHER" id="PTHR43798:SF33">
    <property type="entry name" value="HYDROLASE, PUTATIVE (AFU_ORTHOLOGUE AFUA_2G14860)-RELATED"/>
    <property type="match status" value="1"/>
</dbReference>
<dbReference type="PANTHER" id="PTHR43798">
    <property type="entry name" value="MONOACYLGLYCEROL LIPASE"/>
    <property type="match status" value="1"/>
</dbReference>
<evidence type="ECO:0000259" key="1">
    <source>
        <dbReference type="Pfam" id="PF12697"/>
    </source>
</evidence>
<evidence type="ECO:0000313" key="2">
    <source>
        <dbReference type="EMBL" id="QDQ16052.1"/>
    </source>
</evidence>
<dbReference type="EMBL" id="CP040916">
    <property type="protein sequence ID" value="QDQ16052.1"/>
    <property type="molecule type" value="Genomic_DNA"/>
</dbReference>
<dbReference type="InterPro" id="IPR000073">
    <property type="entry name" value="AB_hydrolase_1"/>
</dbReference>
<sequence length="262" mass="28844">MRVMREFFTAEQRQLSFLDSGGPGRPLLAFHGHYTEASTFAELAEALAPQWRVIALDQRGHGESDRAQSYQRADYVADIAAFHRHLGIGPVAVLGHSMGGVNAYQYAALQADQVTSLIVEDVGAVVDADWSMTTWLPLRQPSRQALIEGLGEVAPYLECTFRQFDDGWGYSFDIDDTVQSHKALTGAYWSDWESVSCPTLLIRGADSVVLTQDHALEMTARRARRAGRAELVELPAGHVVHGDAPDEFAATVRAFLDQLPTT</sequence>